<evidence type="ECO:0000313" key="1">
    <source>
        <dbReference type="EMBL" id="PRD49868.1"/>
    </source>
</evidence>
<sequence length="133" mass="15591">MNLRLDAKIIEFVYDKFDTNAINFITDDSAFSVATGTYLEDDEDLNETEFMYNSERQYGGCSKIEFFSRRIVLTFQEKLLDNYEIVEIVCQTSISKEIINFFNNYLFVGDIVQYSAEIPEENRIQQSVSRELL</sequence>
<dbReference type="AlphaFoldDB" id="A0A2S9JAQ7"/>
<reference evidence="1 2" key="1">
    <citation type="submission" date="2018-02" db="EMBL/GenBank/DDBJ databases">
        <title>The draft genome of Phyllobacterium myrsinacearum DSM5892.</title>
        <authorList>
            <person name="Li L."/>
            <person name="Liu L."/>
            <person name="Zhang X."/>
            <person name="Wang T."/>
        </authorList>
    </citation>
    <scope>NUCLEOTIDE SEQUENCE [LARGE SCALE GENOMIC DNA]</scope>
    <source>
        <strain evidence="1 2">DSM 5892</strain>
    </source>
</reference>
<evidence type="ECO:0000313" key="2">
    <source>
        <dbReference type="Proteomes" id="UP000238563"/>
    </source>
</evidence>
<gene>
    <name evidence="1" type="ORF">C5750_23875</name>
</gene>
<dbReference type="Proteomes" id="UP000238563">
    <property type="component" value="Unassembled WGS sequence"/>
</dbReference>
<dbReference type="RefSeq" id="WP_105737506.1">
    <property type="nucleotide sequence ID" value="NZ_PVBT01000009.1"/>
</dbReference>
<name>A0A2S9JAQ7_9HYPH</name>
<accession>A0A2S9JAQ7</accession>
<dbReference type="EMBL" id="PVBT01000009">
    <property type="protein sequence ID" value="PRD49868.1"/>
    <property type="molecule type" value="Genomic_DNA"/>
</dbReference>
<comment type="caution">
    <text evidence="1">The sequence shown here is derived from an EMBL/GenBank/DDBJ whole genome shotgun (WGS) entry which is preliminary data.</text>
</comment>
<organism evidence="1 2">
    <name type="scientific">Phyllobacterium myrsinacearum</name>
    <dbReference type="NCBI Taxonomy" id="28101"/>
    <lineage>
        <taxon>Bacteria</taxon>
        <taxon>Pseudomonadati</taxon>
        <taxon>Pseudomonadota</taxon>
        <taxon>Alphaproteobacteria</taxon>
        <taxon>Hyphomicrobiales</taxon>
        <taxon>Phyllobacteriaceae</taxon>
        <taxon>Phyllobacterium</taxon>
    </lineage>
</organism>
<keyword evidence="2" id="KW-1185">Reference proteome</keyword>
<protein>
    <submittedName>
        <fullName evidence="1">Uncharacterized protein</fullName>
    </submittedName>
</protein>
<proteinExistence type="predicted"/>